<keyword evidence="2" id="KW-1185">Reference proteome</keyword>
<dbReference type="EMBL" id="LGTZ01000723">
    <property type="protein sequence ID" value="OJD23723.1"/>
    <property type="molecule type" value="Genomic_DNA"/>
</dbReference>
<comment type="caution">
    <text evidence="1">The sequence shown here is derived from an EMBL/GenBank/DDBJ whole genome shotgun (WGS) entry which is preliminary data.</text>
</comment>
<sequence>MVNFDPLINTMSATGERALGWGQDRVPDFAEMGFSSDDIPVTVSLGYGVYDVFVTQAKMDEFGRKYEQSIRTPGTESNPLVQIHGKWGTSKRVFNSYRTALEDGELSNTGRQLLKQVVESMGLSCTS</sequence>
<dbReference type="VEuPathDB" id="FungiDB:ACJ73_04923"/>
<accession>A0A1J9QU22</accession>
<dbReference type="AlphaFoldDB" id="A0A1J9QU22"/>
<reference evidence="1 2" key="1">
    <citation type="submission" date="2015-08" db="EMBL/GenBank/DDBJ databases">
        <title>Emmonsia species relationships and genome sequence.</title>
        <authorList>
            <person name="Cuomo C.A."/>
            <person name="Schwartz I.S."/>
            <person name="Kenyon C."/>
            <person name="De Hoog G.S."/>
            <person name="Govender N.P."/>
            <person name="Botha A."/>
            <person name="Moreno L."/>
            <person name="De Vries M."/>
            <person name="Munoz J.F."/>
            <person name="Stielow J.B."/>
        </authorList>
    </citation>
    <scope>NUCLEOTIDE SEQUENCE [LARGE SCALE GENOMIC DNA]</scope>
    <source>
        <strain evidence="1 2">EI222</strain>
    </source>
</reference>
<organism evidence="1 2">
    <name type="scientific">Blastomyces percursus</name>
    <dbReference type="NCBI Taxonomy" id="1658174"/>
    <lineage>
        <taxon>Eukaryota</taxon>
        <taxon>Fungi</taxon>
        <taxon>Dikarya</taxon>
        <taxon>Ascomycota</taxon>
        <taxon>Pezizomycotina</taxon>
        <taxon>Eurotiomycetes</taxon>
        <taxon>Eurotiomycetidae</taxon>
        <taxon>Onygenales</taxon>
        <taxon>Ajellomycetaceae</taxon>
        <taxon>Blastomyces</taxon>
    </lineage>
</organism>
<gene>
    <name evidence="1" type="ORF">ACJ73_04923</name>
</gene>
<proteinExistence type="predicted"/>
<evidence type="ECO:0000313" key="1">
    <source>
        <dbReference type="EMBL" id="OJD23723.1"/>
    </source>
</evidence>
<evidence type="ECO:0000313" key="2">
    <source>
        <dbReference type="Proteomes" id="UP000242791"/>
    </source>
</evidence>
<name>A0A1J9QU22_9EURO</name>
<protein>
    <submittedName>
        <fullName evidence="1">Uncharacterized protein</fullName>
    </submittedName>
</protein>
<dbReference type="Proteomes" id="UP000242791">
    <property type="component" value="Unassembled WGS sequence"/>
</dbReference>